<keyword evidence="2" id="KW-1185">Reference proteome</keyword>
<dbReference type="EMBL" id="JACRSU010000002">
    <property type="protein sequence ID" value="MBC8540843.1"/>
    <property type="molecule type" value="Genomic_DNA"/>
</dbReference>
<protein>
    <submittedName>
        <fullName evidence="1">Uncharacterized protein</fullName>
    </submittedName>
</protein>
<reference evidence="1" key="1">
    <citation type="submission" date="2020-08" db="EMBL/GenBank/DDBJ databases">
        <title>Genome public.</title>
        <authorList>
            <person name="Liu C."/>
            <person name="Sun Q."/>
        </authorList>
    </citation>
    <scope>NUCLEOTIDE SEQUENCE</scope>
    <source>
        <strain evidence="1">H8</strain>
    </source>
</reference>
<comment type="caution">
    <text evidence="1">The sequence shown here is derived from an EMBL/GenBank/DDBJ whole genome shotgun (WGS) entry which is preliminary data.</text>
</comment>
<gene>
    <name evidence="1" type="ORF">H8698_07615</name>
</gene>
<evidence type="ECO:0000313" key="2">
    <source>
        <dbReference type="Proteomes" id="UP000611762"/>
    </source>
</evidence>
<name>A0A926HYX1_9FIRM</name>
<organism evidence="1 2">
    <name type="scientific">Congzhengia minquanensis</name>
    <dbReference type="NCBI Taxonomy" id="2763657"/>
    <lineage>
        <taxon>Bacteria</taxon>
        <taxon>Bacillati</taxon>
        <taxon>Bacillota</taxon>
        <taxon>Clostridia</taxon>
        <taxon>Eubacteriales</taxon>
        <taxon>Oscillospiraceae</taxon>
        <taxon>Congzhengia</taxon>
    </lineage>
</organism>
<sequence>MMFRNDWLVNDRGADERFYTKEETIDSVIENFDLRRYHSAEGYDIVINGITERCLVQTSSNPLRELNDFRKIHCPIIADVKRGYYVQYEGDTWIIDTNVVNVDGAYLSTRMSRCQYVLRWQNSNGDIVEKWAYASDQTKYSDGENSNSVITVGDNQYGLLLPIDADTKKLKRGMRFAFDFDDATEPDIYRLSNRKINLTDGTIQLSFAFDAFNREKDKHIELNGKMVWICNYFSYTTQITPNVPDMTADFSAIISGNSKLKLGFSRTYTVTFKDKNGNDVDVDFKWDVVSDFEVDKNVNGNSIELCVEDERYIGTNFLLQVIGLNDKLITEIKINVIDSF</sequence>
<dbReference type="RefSeq" id="WP_249312015.1">
    <property type="nucleotide sequence ID" value="NZ_JACRSU010000002.1"/>
</dbReference>
<dbReference type="Proteomes" id="UP000611762">
    <property type="component" value="Unassembled WGS sequence"/>
</dbReference>
<dbReference type="AlphaFoldDB" id="A0A926HYX1"/>
<accession>A0A926HYX1</accession>
<proteinExistence type="predicted"/>
<evidence type="ECO:0000313" key="1">
    <source>
        <dbReference type="EMBL" id="MBC8540843.1"/>
    </source>
</evidence>